<dbReference type="SMART" id="SM00119">
    <property type="entry name" value="HECTc"/>
    <property type="match status" value="1"/>
</dbReference>
<evidence type="ECO:0000256" key="1">
    <source>
        <dbReference type="ARBA" id="ARBA00000885"/>
    </source>
</evidence>
<evidence type="ECO:0000256" key="3">
    <source>
        <dbReference type="ARBA" id="ARBA00022679"/>
    </source>
</evidence>
<organism evidence="9 14">
    <name type="scientific">Orbilia oligospora</name>
    <name type="common">Nematode-trapping fungus</name>
    <name type="synonym">Arthrobotrys oligospora</name>
    <dbReference type="NCBI Taxonomy" id="2813651"/>
    <lineage>
        <taxon>Eukaryota</taxon>
        <taxon>Fungi</taxon>
        <taxon>Dikarya</taxon>
        <taxon>Ascomycota</taxon>
        <taxon>Pezizomycotina</taxon>
        <taxon>Orbiliomycetes</taxon>
        <taxon>Orbiliales</taxon>
        <taxon>Orbiliaceae</taxon>
        <taxon>Orbilia</taxon>
    </lineage>
</organism>
<dbReference type="GO" id="GO:0061630">
    <property type="term" value="F:ubiquitin protein ligase activity"/>
    <property type="evidence" value="ECO:0007669"/>
    <property type="project" value="UniProtKB-EC"/>
</dbReference>
<evidence type="ECO:0000313" key="12">
    <source>
        <dbReference type="Proteomes" id="UP000472727"/>
    </source>
</evidence>
<evidence type="ECO:0000313" key="11">
    <source>
        <dbReference type="EMBL" id="KAF3216913.1"/>
    </source>
</evidence>
<dbReference type="SUPFAM" id="SSF56204">
    <property type="entry name" value="Hect, E3 ligase catalytic domain"/>
    <property type="match status" value="1"/>
</dbReference>
<dbReference type="Gene3D" id="3.30.2160.10">
    <property type="entry name" value="Hect, E3 ligase catalytic domain"/>
    <property type="match status" value="1"/>
</dbReference>
<evidence type="ECO:0000313" key="13">
    <source>
        <dbReference type="Proteomes" id="UP000479691"/>
    </source>
</evidence>
<dbReference type="GO" id="GO:0006511">
    <property type="term" value="P:ubiquitin-dependent protein catabolic process"/>
    <property type="evidence" value="ECO:0007669"/>
    <property type="project" value="TreeGrafter"/>
</dbReference>
<evidence type="ECO:0000313" key="8">
    <source>
        <dbReference type="EMBL" id="KAF3157295.1"/>
    </source>
</evidence>
<name>A0A6G1LTI8_ORBOL</name>
<dbReference type="Proteomes" id="UP000614610">
    <property type="component" value="Unassembled WGS sequence"/>
</dbReference>
<dbReference type="Proteomes" id="UP000472727">
    <property type="component" value="Unassembled WGS sequence"/>
</dbReference>
<evidence type="ECO:0000256" key="6">
    <source>
        <dbReference type="SAM" id="MobiDB-lite"/>
    </source>
</evidence>
<protein>
    <recommendedName>
        <fullName evidence="2">HECT-type E3 ubiquitin transferase</fullName>
        <ecNumber evidence="2">2.3.2.26</ecNumber>
    </recommendedName>
</protein>
<dbReference type="Gene3D" id="3.90.1750.10">
    <property type="entry name" value="Hect, E3 ligase catalytic domains"/>
    <property type="match status" value="1"/>
</dbReference>
<keyword evidence="3" id="KW-0808">Transferase</keyword>
<evidence type="ECO:0000256" key="4">
    <source>
        <dbReference type="ARBA" id="ARBA00022786"/>
    </source>
</evidence>
<accession>A0A6G1LTI8</accession>
<dbReference type="Gene3D" id="3.30.2410.10">
    <property type="entry name" value="Hect, E3 ligase catalytic domain"/>
    <property type="match status" value="1"/>
</dbReference>
<evidence type="ECO:0000256" key="5">
    <source>
        <dbReference type="PROSITE-ProRule" id="PRU00104"/>
    </source>
</evidence>
<dbReference type="EC" id="2.3.2.26" evidence="2"/>
<dbReference type="EMBL" id="WIWT01000015">
    <property type="protein sequence ID" value="KAF3216913.1"/>
    <property type="molecule type" value="Genomic_DNA"/>
</dbReference>
<dbReference type="GO" id="GO:0000209">
    <property type="term" value="P:protein polyubiquitination"/>
    <property type="evidence" value="ECO:0007669"/>
    <property type="project" value="InterPro"/>
</dbReference>
<sequence>MKHFPGSTKRQRNINLSGKSKPSSGLIIARGERARREAERQKVAAATKIQSTYRGYAIRYSVRRARRADWDRSVGFPAALPPTDYSDDSLALLLSFCDAADTEDVRRLVFIISAFHLDDEPSSLIGLNLAENSRHRLLVTRLFRVLLVAVSSISVRHATTLTQALRILSFLSCAITYFPDQADTTYFETITGLIDRGLIPHVSAFYPLETRTATLAIILQSIVLPLRPGIRANRPLAYTNFMQVFLTTASLDTNLFSAIPVSIFRKLLDIRQLLEAATQLRVDRLSPEQILWLLSYLIAFVYDPELPISSHHLALEDLISSHPLYQKADIARPLDSRTICGLLASTLNPILDAYGRKIRNQTSTPDRQPIVPSRAQAGLFVEFEEHLNPPEFVQRQLKILLETDFISNLTDGITWNWTTPSSSTQTVCIHHAAQRFTLHLLLYFRFLEQKLHNRLFLARSQDDMSLLATLYNQVQKTHTFRGGVAGVDAILDGLKLTHQKTGGTDPQSSEWTTILLFLDLYCFSNIVMDDEEFFTLGDKSLQSNQLRHLVDFLKNLAFVTYFEVSEIESQVSDEPLQQLFTKPIRVLQLNTRLDVAGIHGVSLPWIRNLAIRILRSLHRRDSRQKIFPDGFWLMKEINTEGTTHLIAEEEARQQELEQSRNIEESDSDSDTDDVAKTTSANSNIARRPNKRHERTLRHNYLAAIAPRLGVIQNLPFFLPFRTRVSIFRDFIRLDQARRGTGDRDLWRLSQANPFQDQPGTKSKHHGIIHRDRMFEDAYDEFYALGESFKEPIQITFVDSFGAEEPGIDGGGILKEFLSCVVQELCRTDTARSVPFFTETEDHTIYPNPFLLDELPGDCGKLENNSASDLQIAASREAMDLLRRIEFLGRIIGKCMYEGILVEVVFADFFLLKWSKVMLGNDDVGLGVDDLKRFDRSLWKGLQALKHYDEQTIKNLDLTFAIENILRVTDSRAPTGVTQRIVLVDLKPGGSQIPVTSSNRLEYIHLVSKYKLAAQGKQQTNAFLKGLSSIISPRWLSMFNQSELQTLIGGNESPLDIDDLRKNTIYGGIYTIGDDKQEHETIKMFWRVLKRLRESDKRAVLKFVTSVSRAPLLGFSSLNPRFSIRDAGSDSTRLPSTSTCVNLLKLPRYPSETVLEEKLLYAANAGAGFDLS</sequence>
<dbReference type="EMBL" id="JAABOE010000251">
    <property type="protein sequence ID" value="KAF3157295.1"/>
    <property type="molecule type" value="Genomic_DNA"/>
</dbReference>
<dbReference type="Proteomes" id="UP000483672">
    <property type="component" value="Unassembled WGS sequence"/>
</dbReference>
<feature type="domain" description="HECT" evidence="7">
    <location>
        <begin position="784"/>
        <end position="1171"/>
    </location>
</feature>
<evidence type="ECO:0000313" key="10">
    <source>
        <dbReference type="EMBL" id="KAF3202159.1"/>
    </source>
</evidence>
<feature type="compositionally biased region" description="Basic and acidic residues" evidence="6">
    <location>
        <begin position="651"/>
        <end position="663"/>
    </location>
</feature>
<dbReference type="PANTHER" id="PTHR45700">
    <property type="entry name" value="UBIQUITIN-PROTEIN LIGASE E3C"/>
    <property type="match status" value="1"/>
</dbReference>
<dbReference type="PANTHER" id="PTHR45700:SF2">
    <property type="entry name" value="UBIQUITIN-PROTEIN LIGASE E3C"/>
    <property type="match status" value="1"/>
</dbReference>
<dbReference type="EMBL" id="WIPF01000204">
    <property type="protein sequence ID" value="KAF3199969.1"/>
    <property type="molecule type" value="Genomic_DNA"/>
</dbReference>
<dbReference type="AlphaFoldDB" id="A0A6G1LTI8"/>
<dbReference type="CDD" id="cd00078">
    <property type="entry name" value="HECTc"/>
    <property type="match status" value="1"/>
</dbReference>
<dbReference type="InterPro" id="IPR044611">
    <property type="entry name" value="E3A/B/C-like"/>
</dbReference>
<dbReference type="OrthoDB" id="8068875at2759"/>
<dbReference type="Proteomes" id="UP000479691">
    <property type="component" value="Unassembled WGS sequence"/>
</dbReference>
<dbReference type="FunFam" id="3.30.2410.10:FF:000011">
    <property type="entry name" value="Putative Ubiquitin-protein ligase E3C"/>
    <property type="match status" value="1"/>
</dbReference>
<proteinExistence type="predicted"/>
<feature type="active site" description="Glycyl thioester intermediate" evidence="5">
    <location>
        <position position="1139"/>
    </location>
</feature>
<feature type="region of interest" description="Disordered" evidence="6">
    <location>
        <begin position="651"/>
        <end position="691"/>
    </location>
</feature>
<dbReference type="InterPro" id="IPR035983">
    <property type="entry name" value="Hect_E3_ubiquitin_ligase"/>
</dbReference>
<keyword evidence="4 5" id="KW-0833">Ubl conjugation pathway</keyword>
<evidence type="ECO:0000259" key="7">
    <source>
        <dbReference type="PROSITE" id="PS50237"/>
    </source>
</evidence>
<evidence type="ECO:0000256" key="2">
    <source>
        <dbReference type="ARBA" id="ARBA00012485"/>
    </source>
</evidence>
<dbReference type="PROSITE" id="PS50096">
    <property type="entry name" value="IQ"/>
    <property type="match status" value="1"/>
</dbReference>
<dbReference type="CDD" id="cd23767">
    <property type="entry name" value="IQCD"/>
    <property type="match status" value="1"/>
</dbReference>
<comment type="catalytic activity">
    <reaction evidence="1">
        <text>S-ubiquitinyl-[E2 ubiquitin-conjugating enzyme]-L-cysteine + [acceptor protein]-L-lysine = [E2 ubiquitin-conjugating enzyme]-L-cysteine + N(6)-ubiquitinyl-[acceptor protein]-L-lysine.</text>
        <dbReference type="EC" id="2.3.2.26"/>
    </reaction>
</comment>
<reference evidence="12 13" key="1">
    <citation type="submission" date="2019-06" db="EMBL/GenBank/DDBJ databases">
        <authorList>
            <person name="Palmer J.M."/>
        </authorList>
    </citation>
    <scope>NUCLEOTIDE SEQUENCE [LARGE SCALE GENOMIC DNA]</scope>
    <source>
        <strain evidence="10 12">TWF106</strain>
        <strain evidence="9 14">TWF191</strain>
        <strain evidence="11">TWF679</strain>
        <strain evidence="8 13">TWF788</strain>
    </source>
</reference>
<evidence type="ECO:0000313" key="14">
    <source>
        <dbReference type="Proteomes" id="UP000483672"/>
    </source>
</evidence>
<comment type="caution">
    <text evidence="9">The sequence shown here is derived from an EMBL/GenBank/DDBJ whole genome shotgun (WGS) entry which is preliminary data.</text>
</comment>
<feature type="region of interest" description="Disordered" evidence="6">
    <location>
        <begin position="1"/>
        <end position="33"/>
    </location>
</feature>
<dbReference type="EMBL" id="WIWS01000149">
    <property type="protein sequence ID" value="KAF3202159.1"/>
    <property type="molecule type" value="Genomic_DNA"/>
</dbReference>
<dbReference type="PROSITE" id="PS50237">
    <property type="entry name" value="HECT"/>
    <property type="match status" value="1"/>
</dbReference>
<dbReference type="Pfam" id="PF00632">
    <property type="entry name" value="HECT"/>
    <property type="match status" value="1"/>
</dbReference>
<gene>
    <name evidence="10" type="ORF">TWF106_002482</name>
    <name evidence="9" type="ORF">TWF191_004199</name>
    <name evidence="11" type="ORF">TWF679_002745</name>
    <name evidence="8" type="ORF">TWF788_005465</name>
</gene>
<dbReference type="InterPro" id="IPR000569">
    <property type="entry name" value="HECT_dom"/>
</dbReference>
<evidence type="ECO:0000313" key="9">
    <source>
        <dbReference type="EMBL" id="KAF3199969.1"/>
    </source>
</evidence>
<feature type="compositionally biased region" description="Polar residues" evidence="6">
    <location>
        <begin position="13"/>
        <end position="23"/>
    </location>
</feature>